<sequence length="282" mass="29876">MAVRRARMVGRTAIAPLLVVVVLAACAATPAERRALARRIATDAGLESRRYTAGAFTLAGWLRRGDRGPLVVVIESDGYAWASRNQPSADPTPRDPMGLRLAVADPAPRLLYLARPCQYADAALDAACPSRLWTSHRFAPEVIDALGSAIDAAKRETGAARVLLGGVSGGGVAAALLAGRREDVDGLITMAAPLDHAAWTAHHGVSPLSGSLDPTVWGDRLRRLPQLHAAGADDSVVPPALVIRFTERVGLPQPMVVSGQGHEDDWTGVWGHLRRTLDAPSR</sequence>
<protein>
    <submittedName>
        <fullName evidence="1">Alpha/beta hydrolase</fullName>
    </submittedName>
</protein>
<keyword evidence="2" id="KW-1185">Reference proteome</keyword>
<evidence type="ECO:0000313" key="1">
    <source>
        <dbReference type="EMBL" id="NYZ18213.1"/>
    </source>
</evidence>
<dbReference type="Gene3D" id="3.40.50.1820">
    <property type="entry name" value="alpha/beta hydrolase"/>
    <property type="match status" value="1"/>
</dbReference>
<keyword evidence="1" id="KW-0378">Hydrolase</keyword>
<organism evidence="1 2">
    <name type="scientific">Azospirillum oleiclasticum</name>
    <dbReference type="NCBI Taxonomy" id="2735135"/>
    <lineage>
        <taxon>Bacteria</taxon>
        <taxon>Pseudomonadati</taxon>
        <taxon>Pseudomonadota</taxon>
        <taxon>Alphaproteobacteria</taxon>
        <taxon>Rhodospirillales</taxon>
        <taxon>Azospirillaceae</taxon>
        <taxon>Azospirillum</taxon>
    </lineage>
</organism>
<comment type="caution">
    <text evidence="1">The sequence shown here is derived from an EMBL/GenBank/DDBJ whole genome shotgun (WGS) entry which is preliminary data.</text>
</comment>
<dbReference type="SUPFAM" id="SSF53474">
    <property type="entry name" value="alpha/beta-Hydrolases"/>
    <property type="match status" value="1"/>
</dbReference>
<reference evidence="1 2" key="1">
    <citation type="submission" date="2020-05" db="EMBL/GenBank/DDBJ databases">
        <title>Azospirillum oleiclasticum sp. nov, a nitrogen-fixing and heavy crude oil-emulsifying bacterium isolated from the crude oil of Yumen Oilfield.</title>
        <authorList>
            <person name="Wu D."/>
            <person name="Cai M."/>
            <person name="Zhang X."/>
        </authorList>
    </citation>
    <scope>NUCLEOTIDE SEQUENCE [LARGE SCALE GENOMIC DNA]</scope>
    <source>
        <strain evidence="1 2">ROY-1-1-2</strain>
    </source>
</reference>
<dbReference type="InterPro" id="IPR029058">
    <property type="entry name" value="AB_hydrolase_fold"/>
</dbReference>
<proteinExistence type="predicted"/>
<dbReference type="Proteomes" id="UP000584642">
    <property type="component" value="Unassembled WGS sequence"/>
</dbReference>
<accession>A0ABX2T505</accession>
<dbReference type="GO" id="GO:0016787">
    <property type="term" value="F:hydrolase activity"/>
    <property type="evidence" value="ECO:0007669"/>
    <property type="project" value="UniProtKB-KW"/>
</dbReference>
<name>A0ABX2T505_9PROT</name>
<gene>
    <name evidence="1" type="ORF">HND93_00700</name>
</gene>
<evidence type="ECO:0000313" key="2">
    <source>
        <dbReference type="Proteomes" id="UP000584642"/>
    </source>
</evidence>
<dbReference type="PROSITE" id="PS51257">
    <property type="entry name" value="PROKAR_LIPOPROTEIN"/>
    <property type="match status" value="1"/>
</dbReference>
<dbReference type="EMBL" id="JABFDB010000001">
    <property type="protein sequence ID" value="NYZ18213.1"/>
    <property type="molecule type" value="Genomic_DNA"/>
</dbReference>